<sequence>MHFHTLLLHLVGVSAYLCAAASIPHGPSRAVVLRRASAEVKNTKPETVASKNEEYREWFKQLEVPWIQFNYETRLTSCEGYNQPYFSVYSDKGKNNEGIFLLSSEYTVERDGKKETRPAGSVIAKLIPRRAKAIAACEVHALQRLGLLIEAGGFGPERVVILMDRQPGKPLTEHEAWKNAPIDQKRAILQDLEERVYEQDYGWIRNDSDPDNVLVEIIKDERTQTIRLGKVVIVDLGWPSIWPVISGGFDEEAFDAANLVPEALAFLVEDYHRGTGQGSKVFPGVRRGENRRDVEDYWIQHKRGLVELTDDRATPLNIVDCAQISVHSS</sequence>
<reference evidence="2" key="1">
    <citation type="submission" date="2022-08" db="EMBL/GenBank/DDBJ databases">
        <authorList>
            <consortium name="DOE Joint Genome Institute"/>
            <person name="Min B."/>
            <person name="Riley R."/>
            <person name="Sierra-Patev S."/>
            <person name="Naranjo-Ortiz M."/>
            <person name="Looney B."/>
            <person name="Konkel Z."/>
            <person name="Slot J.C."/>
            <person name="Sakamoto Y."/>
            <person name="Steenwyk J.L."/>
            <person name="Rokas A."/>
            <person name="Carro J."/>
            <person name="Camarero S."/>
            <person name="Ferreira P."/>
            <person name="Molpeceres G."/>
            <person name="Ruiz-Duenas F.J."/>
            <person name="Serrano A."/>
            <person name="Henrissat B."/>
            <person name="Drula E."/>
            <person name="Hughes K.W."/>
            <person name="Mata J.L."/>
            <person name="Ishikawa N.K."/>
            <person name="Vargas-Isla R."/>
            <person name="Ushijima S."/>
            <person name="Smith C.A."/>
            <person name="Ahrendt S."/>
            <person name="Andreopoulos W."/>
            <person name="He G."/>
            <person name="Labutti K."/>
            <person name="Lipzen A."/>
            <person name="Ng V."/>
            <person name="Sandor L."/>
            <person name="Barry K."/>
            <person name="Martinez A.T."/>
            <person name="Xiao Y."/>
            <person name="Gibbons J.G."/>
            <person name="Terashima K."/>
            <person name="Hibbett D.S."/>
            <person name="Grigoriev I.V."/>
        </authorList>
    </citation>
    <scope>NUCLEOTIDE SEQUENCE</scope>
    <source>
        <strain evidence="2">TFB9207</strain>
    </source>
</reference>
<dbReference type="AlphaFoldDB" id="A0AA38U631"/>
<accession>A0AA38U631</accession>
<keyword evidence="3" id="KW-1185">Reference proteome</keyword>
<dbReference type="EMBL" id="MU806795">
    <property type="protein sequence ID" value="KAJ3833009.1"/>
    <property type="molecule type" value="Genomic_DNA"/>
</dbReference>
<evidence type="ECO:0000313" key="2">
    <source>
        <dbReference type="EMBL" id="KAJ3833009.1"/>
    </source>
</evidence>
<evidence type="ECO:0000313" key="3">
    <source>
        <dbReference type="Proteomes" id="UP001163846"/>
    </source>
</evidence>
<feature type="chain" id="PRO_5041438810" description="Protein kinase domain-containing protein" evidence="1">
    <location>
        <begin position="21"/>
        <end position="329"/>
    </location>
</feature>
<comment type="caution">
    <text evidence="2">The sequence shown here is derived from an EMBL/GenBank/DDBJ whole genome shotgun (WGS) entry which is preliminary data.</text>
</comment>
<dbReference type="Proteomes" id="UP001163846">
    <property type="component" value="Unassembled WGS sequence"/>
</dbReference>
<evidence type="ECO:0000256" key="1">
    <source>
        <dbReference type="SAM" id="SignalP"/>
    </source>
</evidence>
<evidence type="ECO:0008006" key="4">
    <source>
        <dbReference type="Google" id="ProtNLM"/>
    </source>
</evidence>
<organism evidence="2 3">
    <name type="scientific">Lentinula raphanica</name>
    <dbReference type="NCBI Taxonomy" id="153919"/>
    <lineage>
        <taxon>Eukaryota</taxon>
        <taxon>Fungi</taxon>
        <taxon>Dikarya</taxon>
        <taxon>Basidiomycota</taxon>
        <taxon>Agaricomycotina</taxon>
        <taxon>Agaricomycetes</taxon>
        <taxon>Agaricomycetidae</taxon>
        <taxon>Agaricales</taxon>
        <taxon>Marasmiineae</taxon>
        <taxon>Omphalotaceae</taxon>
        <taxon>Lentinula</taxon>
    </lineage>
</organism>
<name>A0AA38U631_9AGAR</name>
<feature type="signal peptide" evidence="1">
    <location>
        <begin position="1"/>
        <end position="20"/>
    </location>
</feature>
<protein>
    <recommendedName>
        <fullName evidence="4">Protein kinase domain-containing protein</fullName>
    </recommendedName>
</protein>
<proteinExistence type="predicted"/>
<gene>
    <name evidence="2" type="ORF">F5878DRAFT_701489</name>
</gene>
<keyword evidence="1" id="KW-0732">Signal</keyword>